<sequence length="283" mass="32920">MNFTRIEDQLTQIQMYPYSSIQNNLFIKLNMNSKFFPVPCNFKLSSFKCKQRSIKNICVPLKFGQRATSGTRAINLAPLGHLPSSSPETNFIINNICVPLKFGQRATSGTRAINSPPLGFDVEIRGLRHLTPYLNNKDSSNFHKPQEKPQKVRKKLEFLRNTSFRQNPFFYTVVTQKLINLNTYLKFLPIVYIGVRFMRVHVKKKIKNRWSQLFSESLKLKCLRNMSKPRKFANDFVKKFNTKFSIKFPSNNYKENTIFIIGKSVMSILLKLQPVTKIGIFFT</sequence>
<reference evidence="1 2" key="1">
    <citation type="submission" date="2019-08" db="EMBL/GenBank/DDBJ databases">
        <title>The genome of the soybean aphid Biotype 1, its phylome, world population structure and adaptation to the North American continent.</title>
        <authorList>
            <person name="Giordano R."/>
            <person name="Donthu R.K."/>
            <person name="Hernandez A.G."/>
            <person name="Wright C.L."/>
            <person name="Zimin A.V."/>
        </authorList>
    </citation>
    <scope>NUCLEOTIDE SEQUENCE [LARGE SCALE GENOMIC DNA]</scope>
    <source>
        <tissue evidence="1">Whole aphids</tissue>
    </source>
</reference>
<gene>
    <name evidence="1" type="ORF">AGLY_017965</name>
</gene>
<dbReference type="EMBL" id="VYZN01002547">
    <property type="protein sequence ID" value="KAE9521669.1"/>
    <property type="molecule type" value="Genomic_DNA"/>
</dbReference>
<organism evidence="1 2">
    <name type="scientific">Aphis glycines</name>
    <name type="common">Soybean aphid</name>
    <dbReference type="NCBI Taxonomy" id="307491"/>
    <lineage>
        <taxon>Eukaryota</taxon>
        <taxon>Metazoa</taxon>
        <taxon>Ecdysozoa</taxon>
        <taxon>Arthropoda</taxon>
        <taxon>Hexapoda</taxon>
        <taxon>Insecta</taxon>
        <taxon>Pterygota</taxon>
        <taxon>Neoptera</taxon>
        <taxon>Paraneoptera</taxon>
        <taxon>Hemiptera</taxon>
        <taxon>Sternorrhyncha</taxon>
        <taxon>Aphidomorpha</taxon>
        <taxon>Aphidoidea</taxon>
        <taxon>Aphididae</taxon>
        <taxon>Aphidini</taxon>
        <taxon>Aphis</taxon>
        <taxon>Aphis</taxon>
    </lineage>
</organism>
<dbReference type="AlphaFoldDB" id="A0A6G0STN4"/>
<protein>
    <submittedName>
        <fullName evidence="1">Uncharacterized protein</fullName>
    </submittedName>
</protein>
<evidence type="ECO:0000313" key="2">
    <source>
        <dbReference type="Proteomes" id="UP000475862"/>
    </source>
</evidence>
<proteinExistence type="predicted"/>
<accession>A0A6G0STN4</accession>
<dbReference type="Proteomes" id="UP000475862">
    <property type="component" value="Unassembled WGS sequence"/>
</dbReference>
<comment type="caution">
    <text evidence="1">The sequence shown here is derived from an EMBL/GenBank/DDBJ whole genome shotgun (WGS) entry which is preliminary data.</text>
</comment>
<evidence type="ECO:0000313" key="1">
    <source>
        <dbReference type="EMBL" id="KAE9521669.1"/>
    </source>
</evidence>
<name>A0A6G0STN4_APHGL</name>
<keyword evidence="2" id="KW-1185">Reference proteome</keyword>